<name>A0A0J1HCQ6_9GAMM</name>
<dbReference type="Proteomes" id="UP000035909">
    <property type="component" value="Unassembled WGS sequence"/>
</dbReference>
<gene>
    <name evidence="2" type="ORF">ABT57_11540</name>
</gene>
<reference evidence="2 3" key="1">
    <citation type="submission" date="2015-05" db="EMBL/GenBank/DDBJ databases">
        <title>Photobacterium galathea sp. nov.</title>
        <authorList>
            <person name="Machado H."/>
            <person name="Gram L."/>
        </authorList>
    </citation>
    <scope>NUCLEOTIDE SEQUENCE [LARGE SCALE GENOMIC DNA]</scope>
    <source>
        <strain evidence="2 3">DSM 22954</strain>
    </source>
</reference>
<dbReference type="Gene3D" id="3.90.79.10">
    <property type="entry name" value="Nucleoside Triphosphate Pyrophosphohydrolase"/>
    <property type="match status" value="1"/>
</dbReference>
<dbReference type="AlphaFoldDB" id="A0A0J1HCQ6"/>
<dbReference type="PROSITE" id="PS51462">
    <property type="entry name" value="NUDIX"/>
    <property type="match status" value="1"/>
</dbReference>
<dbReference type="GO" id="GO:0003824">
    <property type="term" value="F:catalytic activity"/>
    <property type="evidence" value="ECO:0007669"/>
    <property type="project" value="UniProtKB-ARBA"/>
</dbReference>
<organism evidence="2 3">
    <name type="scientific">Photobacterium ganghwense</name>
    <dbReference type="NCBI Taxonomy" id="320778"/>
    <lineage>
        <taxon>Bacteria</taxon>
        <taxon>Pseudomonadati</taxon>
        <taxon>Pseudomonadota</taxon>
        <taxon>Gammaproteobacteria</taxon>
        <taxon>Vibrionales</taxon>
        <taxon>Vibrionaceae</taxon>
        <taxon>Photobacterium</taxon>
    </lineage>
</organism>
<dbReference type="STRING" id="320778.ABT57_11540"/>
<dbReference type="InterPro" id="IPR015797">
    <property type="entry name" value="NUDIX_hydrolase-like_dom_sf"/>
</dbReference>
<dbReference type="EMBL" id="LDOU01000012">
    <property type="protein sequence ID" value="KLV09435.1"/>
    <property type="molecule type" value="Genomic_DNA"/>
</dbReference>
<evidence type="ECO:0000313" key="2">
    <source>
        <dbReference type="EMBL" id="KLV09435.1"/>
    </source>
</evidence>
<comment type="caution">
    <text evidence="2">The sequence shown here is derived from an EMBL/GenBank/DDBJ whole genome shotgun (WGS) entry which is preliminary data.</text>
</comment>
<keyword evidence="3" id="KW-1185">Reference proteome</keyword>
<feature type="domain" description="Nudix hydrolase" evidence="1">
    <location>
        <begin position="1"/>
        <end position="131"/>
    </location>
</feature>
<accession>A0A0J1HCQ6</accession>
<dbReference type="RefSeq" id="WP_047885384.1">
    <property type="nucleotide sequence ID" value="NZ_LDOU01000012.1"/>
</dbReference>
<dbReference type="OrthoDB" id="9804442at2"/>
<dbReference type="InterPro" id="IPR000086">
    <property type="entry name" value="NUDIX_hydrolase_dom"/>
</dbReference>
<sequence>MNSALSVNARSGIELLLFRHPIAGVQQVKGTLELWDESIEAATVRELEEESGIPVKTISSTSILGQWESGFQNQQWHFVLCDGEEKALPDTWSHYTQDDGGHWFEFFWYELEGEPQWKAHPVFIEAISQIRQLLLTS</sequence>
<proteinExistence type="predicted"/>
<evidence type="ECO:0000313" key="3">
    <source>
        <dbReference type="Proteomes" id="UP000035909"/>
    </source>
</evidence>
<dbReference type="SUPFAM" id="SSF55811">
    <property type="entry name" value="Nudix"/>
    <property type="match status" value="1"/>
</dbReference>
<evidence type="ECO:0000259" key="1">
    <source>
        <dbReference type="PROSITE" id="PS51462"/>
    </source>
</evidence>
<dbReference type="PATRIC" id="fig|320778.3.peg.2517"/>
<protein>
    <submittedName>
        <fullName evidence="2">DNA mismatch repair protein MutT</fullName>
    </submittedName>
</protein>
<dbReference type="Pfam" id="PF00293">
    <property type="entry name" value="NUDIX"/>
    <property type="match status" value="1"/>
</dbReference>